<proteinExistence type="predicted"/>
<dbReference type="PANTHER" id="PTHR12835">
    <property type="entry name" value="BIOTIN PROTEIN LIGASE"/>
    <property type="match status" value="1"/>
</dbReference>
<dbReference type="EMBL" id="LKTP01000001">
    <property type="protein sequence ID" value="KRG30387.1"/>
    <property type="molecule type" value="Genomic_DNA"/>
</dbReference>
<evidence type="ECO:0000256" key="1">
    <source>
        <dbReference type="ARBA" id="ARBA00022598"/>
    </source>
</evidence>
<dbReference type="InterPro" id="IPR004408">
    <property type="entry name" value="Biotin_CoA_COase_ligase"/>
</dbReference>
<dbReference type="GO" id="GO:0004077">
    <property type="term" value="F:biotin--[biotin carboxyl-carrier protein] ligase activity"/>
    <property type="evidence" value="ECO:0007669"/>
    <property type="project" value="InterPro"/>
</dbReference>
<dbReference type="InterPro" id="IPR045864">
    <property type="entry name" value="aa-tRNA-synth_II/BPL/LPL"/>
</dbReference>
<dbReference type="AlphaFoldDB" id="A0A0Q9ZP75"/>
<dbReference type="NCBIfam" id="TIGR00121">
    <property type="entry name" value="birA_ligase"/>
    <property type="match status" value="1"/>
</dbReference>
<dbReference type="Proteomes" id="UP000051643">
    <property type="component" value="Unassembled WGS sequence"/>
</dbReference>
<keyword evidence="1 3" id="KW-0436">Ligase</keyword>
<sequence>MRIIKVNATNSTNEFARELYRGNTSFEPVCVVAHEQTKGRGQRGSGWQSNAGENLTFSVLYPKIRVNVNHQFLMSATVSLAIIKVLKKFNVPGLKVKWPNDIMSARYKISGILIENILKNNEIAASVIGVGLNVNQTDFPRLPQASSLKLATGRDFNLDELLKRITDEFEEKLTEITAKAETSILEEYAKNLFRKDQVSTFQLPDATFLTGIIRGVTTSGRLNIEIEDSIFKTFDLKEIKLMY</sequence>
<dbReference type="GO" id="GO:0005737">
    <property type="term" value="C:cytoplasm"/>
    <property type="evidence" value="ECO:0007669"/>
    <property type="project" value="TreeGrafter"/>
</dbReference>
<dbReference type="Gene3D" id="3.30.930.10">
    <property type="entry name" value="Bira Bifunctional Protein, Domain 2"/>
    <property type="match status" value="1"/>
</dbReference>
<accession>A0A0Q9ZP75</accession>
<dbReference type="Pfam" id="PF03099">
    <property type="entry name" value="BPL_LplA_LipB"/>
    <property type="match status" value="1"/>
</dbReference>
<reference evidence="3" key="1">
    <citation type="submission" date="2015-10" db="EMBL/GenBank/DDBJ databases">
        <title>Draft genome sequence of Salegentibacter mishustinae KCTC 12263.</title>
        <authorList>
            <person name="Lin W."/>
            <person name="Zheng Q."/>
        </authorList>
    </citation>
    <scope>NUCLEOTIDE SEQUENCE [LARGE SCALE GENOMIC DNA]</scope>
    <source>
        <strain evidence="3">KCTC 12263</strain>
    </source>
</reference>
<protein>
    <submittedName>
        <fullName evidence="3">Biotin--acetyl-CoA-carboxylase ligase</fullName>
    </submittedName>
</protein>
<dbReference type="PROSITE" id="PS51733">
    <property type="entry name" value="BPL_LPL_CATALYTIC"/>
    <property type="match status" value="1"/>
</dbReference>
<comment type="caution">
    <text evidence="3">The sequence shown here is derived from an EMBL/GenBank/DDBJ whole genome shotgun (WGS) entry which is preliminary data.</text>
</comment>
<dbReference type="SUPFAM" id="SSF55681">
    <property type="entry name" value="Class II aaRS and biotin synthetases"/>
    <property type="match status" value="1"/>
</dbReference>
<dbReference type="RefSeq" id="WP_057480219.1">
    <property type="nucleotide sequence ID" value="NZ_BMWR01000002.1"/>
</dbReference>
<organism evidence="3 4">
    <name type="scientific">Salegentibacter mishustinae</name>
    <dbReference type="NCBI Taxonomy" id="270918"/>
    <lineage>
        <taxon>Bacteria</taxon>
        <taxon>Pseudomonadati</taxon>
        <taxon>Bacteroidota</taxon>
        <taxon>Flavobacteriia</taxon>
        <taxon>Flavobacteriales</taxon>
        <taxon>Flavobacteriaceae</taxon>
        <taxon>Salegentibacter</taxon>
    </lineage>
</organism>
<feature type="domain" description="BPL/LPL catalytic" evidence="2">
    <location>
        <begin position="1"/>
        <end position="177"/>
    </location>
</feature>
<keyword evidence="4" id="KW-1185">Reference proteome</keyword>
<dbReference type="STRING" id="270918.APR42_00555"/>
<evidence type="ECO:0000313" key="4">
    <source>
        <dbReference type="Proteomes" id="UP000051643"/>
    </source>
</evidence>
<dbReference type="OrthoDB" id="9807064at2"/>
<evidence type="ECO:0000259" key="2">
    <source>
        <dbReference type="PROSITE" id="PS51733"/>
    </source>
</evidence>
<gene>
    <name evidence="3" type="ORF">APR42_00555</name>
</gene>
<dbReference type="CDD" id="cd16442">
    <property type="entry name" value="BPL"/>
    <property type="match status" value="1"/>
</dbReference>
<evidence type="ECO:0000313" key="3">
    <source>
        <dbReference type="EMBL" id="KRG30387.1"/>
    </source>
</evidence>
<dbReference type="PANTHER" id="PTHR12835:SF5">
    <property type="entry name" value="BIOTIN--PROTEIN LIGASE"/>
    <property type="match status" value="1"/>
</dbReference>
<dbReference type="InterPro" id="IPR004143">
    <property type="entry name" value="BPL_LPL_catalytic"/>
</dbReference>
<name>A0A0Q9ZP75_9FLAO</name>